<evidence type="ECO:0000313" key="1">
    <source>
        <dbReference type="EMBL" id="NML13188.1"/>
    </source>
</evidence>
<dbReference type="RefSeq" id="WP_169575458.1">
    <property type="nucleotide sequence ID" value="NZ_JABBFV010000040.1"/>
</dbReference>
<sequence length="68" mass="7713">MLNDAQRQALAKIVESDPIPAIHGVVRWRLIDLARRLHGEFGVSLTETVGRELKKMDTSKTLAFDRQI</sequence>
<reference evidence="1 2" key="1">
    <citation type="submission" date="2020-04" db="EMBL/GenBank/DDBJ databases">
        <title>Sphingobium sp. AR-3-1 isolated from Arctic soil.</title>
        <authorList>
            <person name="Dahal R.H."/>
            <person name="Chaudhary D.K."/>
        </authorList>
    </citation>
    <scope>NUCLEOTIDE SEQUENCE [LARGE SCALE GENOMIC DNA]</scope>
    <source>
        <strain evidence="1 2">AR-3-1</strain>
    </source>
</reference>
<keyword evidence="2" id="KW-1185">Reference proteome</keyword>
<dbReference type="EMBL" id="JABBFV010000040">
    <property type="protein sequence ID" value="NML13188.1"/>
    <property type="molecule type" value="Genomic_DNA"/>
</dbReference>
<organism evidence="1 2">
    <name type="scientific">Sphingobium psychrophilum</name>
    <dbReference type="NCBI Taxonomy" id="2728834"/>
    <lineage>
        <taxon>Bacteria</taxon>
        <taxon>Pseudomonadati</taxon>
        <taxon>Pseudomonadota</taxon>
        <taxon>Alphaproteobacteria</taxon>
        <taxon>Sphingomonadales</taxon>
        <taxon>Sphingomonadaceae</taxon>
        <taxon>Sphingobium</taxon>
    </lineage>
</organism>
<dbReference type="Proteomes" id="UP000519023">
    <property type="component" value="Unassembled WGS sequence"/>
</dbReference>
<protein>
    <submittedName>
        <fullName evidence="1">Winged helix-turn-helix domain-containing protein</fullName>
    </submittedName>
</protein>
<proteinExistence type="predicted"/>
<gene>
    <name evidence="1" type="ORF">HHL08_24210</name>
</gene>
<comment type="caution">
    <text evidence="1">The sequence shown here is derived from an EMBL/GenBank/DDBJ whole genome shotgun (WGS) entry which is preliminary data.</text>
</comment>
<accession>A0A7X9X097</accession>
<evidence type="ECO:0000313" key="2">
    <source>
        <dbReference type="Proteomes" id="UP000519023"/>
    </source>
</evidence>
<dbReference type="AlphaFoldDB" id="A0A7X9X097"/>
<name>A0A7X9X097_9SPHN</name>